<sequence length="175" mass="19836">MSPDAGLIDFQIRHCRFSTPGKREFTWQFEAVNIPDWKLSLSRAFSLMFTPSDRLLLHGDGGLGCTRLTRRCSFRHAESPGPRPFGLRWCKHPTLSCDLLPQRLREGCLLELAGSDTLARSEPSERRQGPRSRATGSSSQLFQTAERRLEKQPCHLVYGLGKSAHVLTLMRLMLK</sequence>
<dbReference type="EMBL" id="CAAE01014785">
    <property type="protein sequence ID" value="CAG05987.1"/>
    <property type="molecule type" value="Genomic_DNA"/>
</dbReference>
<dbReference type="KEGG" id="tng:GSTEN00026198G001"/>
<organism evidence="2">
    <name type="scientific">Tetraodon nigroviridis</name>
    <name type="common">Spotted green pufferfish</name>
    <name type="synonym">Chelonodon nigroviridis</name>
    <dbReference type="NCBI Taxonomy" id="99883"/>
    <lineage>
        <taxon>Eukaryota</taxon>
        <taxon>Metazoa</taxon>
        <taxon>Chordata</taxon>
        <taxon>Craniata</taxon>
        <taxon>Vertebrata</taxon>
        <taxon>Euteleostomi</taxon>
        <taxon>Actinopterygii</taxon>
        <taxon>Neopterygii</taxon>
        <taxon>Teleostei</taxon>
        <taxon>Neoteleostei</taxon>
        <taxon>Acanthomorphata</taxon>
        <taxon>Eupercaria</taxon>
        <taxon>Tetraodontiformes</taxon>
        <taxon>Tetradontoidea</taxon>
        <taxon>Tetraodontidae</taxon>
        <taxon>Tetraodon</taxon>
    </lineage>
</organism>
<gene>
    <name evidence="2" type="ORF">GSTENG00026198001</name>
</gene>
<evidence type="ECO:0000313" key="2">
    <source>
        <dbReference type="EMBL" id="CAG05987.1"/>
    </source>
</evidence>
<reference evidence="2" key="1">
    <citation type="journal article" date="2004" name="Nature">
        <title>Genome duplication in the teleost fish Tetraodon nigroviridis reveals the early vertebrate proto-karyotype.</title>
        <authorList>
            <person name="Jaillon O."/>
            <person name="Aury J.-M."/>
            <person name="Brunet F."/>
            <person name="Petit J.-L."/>
            <person name="Stange-Thomann N."/>
            <person name="Mauceli E."/>
            <person name="Bouneau L."/>
            <person name="Fischer C."/>
            <person name="Ozouf-Costaz C."/>
            <person name="Bernot A."/>
            <person name="Nicaud S."/>
            <person name="Jaffe D."/>
            <person name="Fisher S."/>
            <person name="Lutfalla G."/>
            <person name="Dossat C."/>
            <person name="Segurens B."/>
            <person name="Dasilva C."/>
            <person name="Salanoubat M."/>
            <person name="Levy M."/>
            <person name="Boudet N."/>
            <person name="Castellano S."/>
            <person name="Anthouard V."/>
            <person name="Jubin C."/>
            <person name="Castelli V."/>
            <person name="Katinka M."/>
            <person name="Vacherie B."/>
            <person name="Biemont C."/>
            <person name="Skalli Z."/>
            <person name="Cattolico L."/>
            <person name="Poulain J."/>
            <person name="De Berardinis V."/>
            <person name="Cruaud C."/>
            <person name="Duprat S."/>
            <person name="Brottier P."/>
            <person name="Coutanceau J.-P."/>
            <person name="Gouzy J."/>
            <person name="Parra G."/>
            <person name="Lardier G."/>
            <person name="Chapple C."/>
            <person name="McKernan K.J."/>
            <person name="McEwan P."/>
            <person name="Bosak S."/>
            <person name="Kellis M."/>
            <person name="Volff J.-N."/>
            <person name="Guigo R."/>
            <person name="Zody M.C."/>
            <person name="Mesirov J."/>
            <person name="Lindblad-Toh K."/>
            <person name="Birren B."/>
            <person name="Nusbaum C."/>
            <person name="Kahn D."/>
            <person name="Robinson-Rechavi M."/>
            <person name="Laudet V."/>
            <person name="Schachter V."/>
            <person name="Quetier F."/>
            <person name="Saurin W."/>
            <person name="Scarpelli C."/>
            <person name="Wincker P."/>
            <person name="Lander E.S."/>
            <person name="Weissenbach J."/>
            <person name="Roest Crollius H."/>
        </authorList>
    </citation>
    <scope>NUCLEOTIDE SEQUENCE [LARGE SCALE GENOMIC DNA]</scope>
</reference>
<reference evidence="2" key="2">
    <citation type="submission" date="2004-02" db="EMBL/GenBank/DDBJ databases">
        <authorList>
            <consortium name="Genoscope"/>
            <consortium name="Whitehead Institute Centre for Genome Research"/>
        </authorList>
    </citation>
    <scope>NUCLEOTIDE SEQUENCE</scope>
</reference>
<name>Q4S045_TETNG</name>
<comment type="caution">
    <text evidence="2">The sequence shown here is derived from an EMBL/GenBank/DDBJ whole genome shotgun (WGS) entry which is preliminary data.</text>
</comment>
<accession>Q4S045</accession>
<proteinExistence type="predicted"/>
<dbReference type="AlphaFoldDB" id="Q4S045"/>
<evidence type="ECO:0000256" key="1">
    <source>
        <dbReference type="SAM" id="MobiDB-lite"/>
    </source>
</evidence>
<feature type="region of interest" description="Disordered" evidence="1">
    <location>
        <begin position="119"/>
        <end position="142"/>
    </location>
</feature>
<protein>
    <submittedName>
        <fullName evidence="2">(spotted green pufferfish) hypothetical protein</fullName>
    </submittedName>
</protein>